<name>A0A0A9Y7V7_LYGHE</name>
<evidence type="ECO:0000256" key="8">
    <source>
        <dbReference type="ARBA" id="ARBA00023235"/>
    </source>
</evidence>
<gene>
    <name evidence="12" type="primary">gpmI_0</name>
    <name evidence="13" type="synonym">gpmI_2</name>
    <name evidence="11" type="synonym">gpmI_9</name>
    <name evidence="12" type="ORF">CM83_10249</name>
    <name evidence="11" type="ORF">CM83_10251</name>
    <name evidence="13" type="ORF">g.12133</name>
</gene>
<dbReference type="InterPro" id="IPR036646">
    <property type="entry name" value="PGAM_B_sf"/>
</dbReference>
<organism evidence="12">
    <name type="scientific">Lygus hesperus</name>
    <name type="common">Western plant bug</name>
    <dbReference type="NCBI Taxonomy" id="30085"/>
    <lineage>
        <taxon>Eukaryota</taxon>
        <taxon>Metazoa</taxon>
        <taxon>Ecdysozoa</taxon>
        <taxon>Arthropoda</taxon>
        <taxon>Hexapoda</taxon>
        <taxon>Insecta</taxon>
        <taxon>Pterygota</taxon>
        <taxon>Neoptera</taxon>
        <taxon>Paraneoptera</taxon>
        <taxon>Hemiptera</taxon>
        <taxon>Heteroptera</taxon>
        <taxon>Panheteroptera</taxon>
        <taxon>Cimicomorpha</taxon>
        <taxon>Miridae</taxon>
        <taxon>Mirini</taxon>
        <taxon>Lygus</taxon>
    </lineage>
</organism>
<feature type="domain" description="Metalloenzyme" evidence="9">
    <location>
        <begin position="58"/>
        <end position="176"/>
    </location>
</feature>
<evidence type="ECO:0000256" key="5">
    <source>
        <dbReference type="ARBA" id="ARBA00022723"/>
    </source>
</evidence>
<reference evidence="12" key="2">
    <citation type="submission" date="2014-07" db="EMBL/GenBank/DDBJ databases">
        <authorList>
            <person name="Hull J."/>
        </authorList>
    </citation>
    <scope>NUCLEOTIDE SEQUENCE</scope>
</reference>
<dbReference type="GO" id="GO:0006007">
    <property type="term" value="P:glucose catabolic process"/>
    <property type="evidence" value="ECO:0007669"/>
    <property type="project" value="InterPro"/>
</dbReference>
<dbReference type="GO" id="GO:0005737">
    <property type="term" value="C:cytoplasm"/>
    <property type="evidence" value="ECO:0007669"/>
    <property type="project" value="InterPro"/>
</dbReference>
<dbReference type="SUPFAM" id="SSF64158">
    <property type="entry name" value="2,3-Bisphosphoglycerate-independent phosphoglycerate mutase, substrate-binding domain"/>
    <property type="match status" value="1"/>
</dbReference>
<dbReference type="Pfam" id="PF06415">
    <property type="entry name" value="iPGM_N"/>
    <property type="match status" value="1"/>
</dbReference>
<dbReference type="InterPro" id="IPR011258">
    <property type="entry name" value="BPG-indep_PGM_N"/>
</dbReference>
<evidence type="ECO:0000313" key="11">
    <source>
        <dbReference type="EMBL" id="JAG28273.1"/>
    </source>
</evidence>
<evidence type="ECO:0000256" key="6">
    <source>
        <dbReference type="ARBA" id="ARBA00023152"/>
    </source>
</evidence>
<dbReference type="EMBL" id="GDHC01017409">
    <property type="protein sequence ID" value="JAQ01220.1"/>
    <property type="molecule type" value="Transcribed_RNA"/>
</dbReference>
<proteinExistence type="inferred from homology"/>
<evidence type="ECO:0000259" key="10">
    <source>
        <dbReference type="Pfam" id="PF06415"/>
    </source>
</evidence>
<keyword evidence="6" id="KW-0324">Glycolysis</keyword>
<comment type="similarity">
    <text evidence="3">Belongs to the BPG-independent phosphoglycerate mutase family.</text>
</comment>
<dbReference type="SUPFAM" id="SSF53649">
    <property type="entry name" value="Alkaline phosphatase-like"/>
    <property type="match status" value="1"/>
</dbReference>
<dbReference type="Pfam" id="PF01676">
    <property type="entry name" value="Metalloenzyme"/>
    <property type="match status" value="1"/>
</dbReference>
<dbReference type="Gene3D" id="3.40.1450.10">
    <property type="entry name" value="BPG-independent phosphoglycerate mutase, domain B"/>
    <property type="match status" value="1"/>
</dbReference>
<protein>
    <recommendedName>
        <fullName evidence="4">phosphoglycerate mutase (2,3-diphosphoglycerate-independent)</fullName>
        <ecNumber evidence="4">5.4.2.12</ecNumber>
    </recommendedName>
</protein>
<evidence type="ECO:0000313" key="12">
    <source>
        <dbReference type="EMBL" id="JAG28274.1"/>
    </source>
</evidence>
<dbReference type="Gene3D" id="3.40.720.10">
    <property type="entry name" value="Alkaline Phosphatase, subunit A"/>
    <property type="match status" value="1"/>
</dbReference>
<comment type="pathway">
    <text evidence="2">Carbohydrate degradation; glycolysis; pyruvate from D-glyceraldehyde 3-phosphate: step 3/5.</text>
</comment>
<dbReference type="InterPro" id="IPR017850">
    <property type="entry name" value="Alkaline_phosphatase_core_sf"/>
</dbReference>
<feature type="domain" description="BPG-independent PGAM N-terminal" evidence="10">
    <location>
        <begin position="1"/>
        <end position="47"/>
    </location>
</feature>
<sequence>MVFCNFRSDRMREITTAFSSTPVAFPSTPKTATKPSNLYTVTMTRYDSKVPFPVIFPPCDMVDGLAEWISKQGLRQFHTAETEKYAHVTFFFNGGVEQAYANEDRRLIPSPKVATYDLDPGMSADGVADSVCQALREQVYQFVMCNLAPPDMVGHTGILPAAIEAIKYTDAAIRKIA</sequence>
<comment type="cofactor">
    <cofactor evidence="1">
        <name>Mn(2+)</name>
        <dbReference type="ChEBI" id="CHEBI:29035"/>
    </cofactor>
</comment>
<evidence type="ECO:0000313" key="13">
    <source>
        <dbReference type="EMBL" id="JAQ01220.1"/>
    </source>
</evidence>
<reference evidence="13" key="3">
    <citation type="journal article" date="2016" name="Gigascience">
        <title>De novo construction of an expanded transcriptome assembly for the western tarnished plant bug, Lygus hesperus.</title>
        <authorList>
            <person name="Tassone E.E."/>
            <person name="Geib S.M."/>
            <person name="Hall B."/>
            <person name="Fabrick J.A."/>
            <person name="Brent C.S."/>
            <person name="Hull J.J."/>
        </authorList>
    </citation>
    <scope>NUCLEOTIDE SEQUENCE</scope>
</reference>
<keyword evidence="8" id="KW-0413">Isomerase</keyword>
<keyword evidence="5" id="KW-0479">Metal-binding</keyword>
<evidence type="ECO:0000256" key="3">
    <source>
        <dbReference type="ARBA" id="ARBA00008819"/>
    </source>
</evidence>
<reference evidence="12" key="1">
    <citation type="journal article" date="2014" name="PLoS ONE">
        <title>Transcriptome-Based Identification of ABC Transporters in the Western Tarnished Plant Bug Lygus hesperus.</title>
        <authorList>
            <person name="Hull J.J."/>
            <person name="Chaney K."/>
            <person name="Geib S.M."/>
            <person name="Fabrick J.A."/>
            <person name="Brent C.S."/>
            <person name="Walsh D."/>
            <person name="Lavine L.C."/>
        </authorList>
    </citation>
    <scope>NUCLEOTIDE SEQUENCE</scope>
</reference>
<evidence type="ECO:0000256" key="7">
    <source>
        <dbReference type="ARBA" id="ARBA00023211"/>
    </source>
</evidence>
<dbReference type="GO" id="GO:0030145">
    <property type="term" value="F:manganese ion binding"/>
    <property type="evidence" value="ECO:0007669"/>
    <property type="project" value="InterPro"/>
</dbReference>
<evidence type="ECO:0000259" key="9">
    <source>
        <dbReference type="Pfam" id="PF01676"/>
    </source>
</evidence>
<dbReference type="EMBL" id="GBHO01015330">
    <property type="protein sequence ID" value="JAG28274.1"/>
    <property type="molecule type" value="Transcribed_RNA"/>
</dbReference>
<dbReference type="UniPathway" id="UPA00109">
    <property type="reaction ID" value="UER00186"/>
</dbReference>
<dbReference type="GO" id="GO:0006096">
    <property type="term" value="P:glycolytic process"/>
    <property type="evidence" value="ECO:0007669"/>
    <property type="project" value="UniProtKB-UniPathway"/>
</dbReference>
<evidence type="ECO:0000256" key="1">
    <source>
        <dbReference type="ARBA" id="ARBA00001936"/>
    </source>
</evidence>
<dbReference type="GO" id="GO:0004619">
    <property type="term" value="F:phosphoglycerate mutase activity"/>
    <property type="evidence" value="ECO:0007669"/>
    <property type="project" value="UniProtKB-EC"/>
</dbReference>
<accession>A0A0A9Y7V7</accession>
<dbReference type="InterPro" id="IPR005995">
    <property type="entry name" value="Pgm_bpd_ind"/>
</dbReference>
<dbReference type="AlphaFoldDB" id="A0A0A9Y7V7"/>
<evidence type="ECO:0000256" key="4">
    <source>
        <dbReference type="ARBA" id="ARBA00012026"/>
    </source>
</evidence>
<dbReference type="InterPro" id="IPR006124">
    <property type="entry name" value="Metalloenzyme"/>
</dbReference>
<dbReference type="PANTHER" id="PTHR31637:SF0">
    <property type="entry name" value="2,3-BISPHOSPHOGLYCERATE-INDEPENDENT PHOSPHOGLYCERATE MUTASE"/>
    <property type="match status" value="1"/>
</dbReference>
<dbReference type="EC" id="5.4.2.12" evidence="4"/>
<dbReference type="EMBL" id="GBHO01015331">
    <property type="protein sequence ID" value="JAG28273.1"/>
    <property type="molecule type" value="Transcribed_RNA"/>
</dbReference>
<dbReference type="PANTHER" id="PTHR31637">
    <property type="entry name" value="2,3-BISPHOSPHOGLYCERATE-INDEPENDENT PHOSPHOGLYCERATE MUTASE"/>
    <property type="match status" value="1"/>
</dbReference>
<evidence type="ECO:0000256" key="2">
    <source>
        <dbReference type="ARBA" id="ARBA00004798"/>
    </source>
</evidence>
<keyword evidence="7" id="KW-0464">Manganese</keyword>